<comment type="caution">
    <text evidence="3">The sequence shown here is derived from an EMBL/GenBank/DDBJ whole genome shotgun (WGS) entry which is preliminary data.</text>
</comment>
<sequence>MSSPQYPDPQYPQQQYPDPQFPQQQYLQQQYPQAQYPQQAQLPGYPGVPQLSGVGEQRPLPARPATIVAAFWCWLGATALWVLGPWTFFLLHWNGFVNGTMRGSGIRRTDADTGFTITVAIIVVALAALAVPFVIAAVKLRAGRRWAQILLAILGGLGVVVGALRAISVAFGMSSSASEDVLSTPVDLAIAGIILLSTVAALVLTFLPPSNQFVAAANSFAANR</sequence>
<reference evidence="3 4" key="1">
    <citation type="submission" date="2019-09" db="EMBL/GenBank/DDBJ databases">
        <title>Goodfellowia gen. nov., a new genus of the Pseudonocardineae related to Actinoalloteichus, containing Goodfellowia coeruleoviolacea gen. nov., comb. nov. gen. nov., comb. nov.</title>
        <authorList>
            <person name="Labeda D."/>
        </authorList>
    </citation>
    <scope>NUCLEOTIDE SEQUENCE [LARGE SCALE GENOMIC DNA]</scope>
    <source>
        <strain evidence="3 4">AN110305</strain>
    </source>
</reference>
<evidence type="ECO:0000313" key="4">
    <source>
        <dbReference type="Proteomes" id="UP000323454"/>
    </source>
</evidence>
<organism evidence="3 4">
    <name type="scientific">Solihabitans fulvus</name>
    <dbReference type="NCBI Taxonomy" id="1892852"/>
    <lineage>
        <taxon>Bacteria</taxon>
        <taxon>Bacillati</taxon>
        <taxon>Actinomycetota</taxon>
        <taxon>Actinomycetes</taxon>
        <taxon>Pseudonocardiales</taxon>
        <taxon>Pseudonocardiaceae</taxon>
        <taxon>Solihabitans</taxon>
    </lineage>
</organism>
<dbReference type="EMBL" id="VUOB01000010">
    <property type="protein sequence ID" value="KAA2264840.1"/>
    <property type="molecule type" value="Genomic_DNA"/>
</dbReference>
<gene>
    <name evidence="3" type="ORF">F0L68_07120</name>
</gene>
<dbReference type="Proteomes" id="UP000323454">
    <property type="component" value="Unassembled WGS sequence"/>
</dbReference>
<evidence type="ECO:0000313" key="3">
    <source>
        <dbReference type="EMBL" id="KAA2264840.1"/>
    </source>
</evidence>
<feature type="transmembrane region" description="Helical" evidence="2">
    <location>
        <begin position="188"/>
        <end position="207"/>
    </location>
</feature>
<keyword evidence="2" id="KW-0812">Transmembrane</keyword>
<dbReference type="RefSeq" id="WP_149848638.1">
    <property type="nucleotide sequence ID" value="NZ_VUOB01000010.1"/>
</dbReference>
<name>A0A5B2XPF3_9PSEU</name>
<feature type="transmembrane region" description="Helical" evidence="2">
    <location>
        <begin position="113"/>
        <end position="137"/>
    </location>
</feature>
<keyword evidence="4" id="KW-1185">Reference proteome</keyword>
<dbReference type="SUPFAM" id="SSF81995">
    <property type="entry name" value="beta-sandwich domain of Sec23/24"/>
    <property type="match status" value="1"/>
</dbReference>
<keyword evidence="2" id="KW-0472">Membrane</keyword>
<proteinExistence type="predicted"/>
<feature type="transmembrane region" description="Helical" evidence="2">
    <location>
        <begin position="67"/>
        <end position="93"/>
    </location>
</feature>
<reference evidence="3 4" key="2">
    <citation type="submission" date="2019-09" db="EMBL/GenBank/DDBJ databases">
        <authorList>
            <person name="Jin C."/>
        </authorList>
    </citation>
    <scope>NUCLEOTIDE SEQUENCE [LARGE SCALE GENOMIC DNA]</scope>
    <source>
        <strain evidence="3 4">AN110305</strain>
    </source>
</reference>
<feature type="region of interest" description="Disordered" evidence="1">
    <location>
        <begin position="1"/>
        <end position="36"/>
    </location>
</feature>
<protein>
    <submittedName>
        <fullName evidence="3">Uncharacterized protein</fullName>
    </submittedName>
</protein>
<feature type="compositionally biased region" description="Low complexity" evidence="1">
    <location>
        <begin position="11"/>
        <end position="36"/>
    </location>
</feature>
<keyword evidence="2" id="KW-1133">Transmembrane helix</keyword>
<accession>A0A5B2XPF3</accession>
<evidence type="ECO:0000256" key="1">
    <source>
        <dbReference type="SAM" id="MobiDB-lite"/>
    </source>
</evidence>
<dbReference type="AlphaFoldDB" id="A0A5B2XPF3"/>
<evidence type="ECO:0000256" key="2">
    <source>
        <dbReference type="SAM" id="Phobius"/>
    </source>
</evidence>
<feature type="transmembrane region" description="Helical" evidence="2">
    <location>
        <begin position="149"/>
        <end position="168"/>
    </location>
</feature>
<feature type="compositionally biased region" description="Pro residues" evidence="1">
    <location>
        <begin position="1"/>
        <end position="10"/>
    </location>
</feature>